<dbReference type="STRING" id="1089553.Tph_c01640"/>
<dbReference type="PANTHER" id="PTHR36930:SF1">
    <property type="entry name" value="MOSC DOMAIN-CONTAINING PROTEIN"/>
    <property type="match status" value="1"/>
</dbReference>
<evidence type="ECO:0000313" key="2">
    <source>
        <dbReference type="EMBL" id="AFV10412.1"/>
    </source>
</evidence>
<sequence>MGRIVAVCTSRNTGERKKNIGRGTLIAGHGLEGDAHAGPWHRQVSLLAIESIRKMQNKGLDVGPGDFAENITTEGIEIAALPLGTKLRLGKEAIGEVTQIGKECHSRCAIYHQAGDCVMPREGVFIRVLQGGPIEVGDEIEIIETPQKEVTEK</sequence>
<keyword evidence="3" id="KW-1185">Reference proteome</keyword>
<dbReference type="Pfam" id="PF03473">
    <property type="entry name" value="MOSC"/>
    <property type="match status" value="1"/>
</dbReference>
<dbReference type="RefSeq" id="WP_015049332.1">
    <property type="nucleotide sequence ID" value="NC_018870.1"/>
</dbReference>
<dbReference type="InterPro" id="IPR052716">
    <property type="entry name" value="MOSC_domain"/>
</dbReference>
<dbReference type="HOGENOM" id="CLU_122785_1_0_9"/>
<feature type="domain" description="MOSC" evidence="1">
    <location>
        <begin position="18"/>
        <end position="143"/>
    </location>
</feature>
<dbReference type="GO" id="GO:0030170">
    <property type="term" value="F:pyridoxal phosphate binding"/>
    <property type="evidence" value="ECO:0007669"/>
    <property type="project" value="InterPro"/>
</dbReference>
<proteinExistence type="predicted"/>
<evidence type="ECO:0000313" key="3">
    <source>
        <dbReference type="Proteomes" id="UP000000467"/>
    </source>
</evidence>
<accession>K4LEA8</accession>
<dbReference type="OrthoDB" id="9794429at2"/>
<gene>
    <name evidence="2" type="ordered locus">Tph_c01640</name>
</gene>
<dbReference type="PANTHER" id="PTHR36930">
    <property type="entry name" value="METAL-SULFUR CLUSTER BIOSYNTHESIS PROTEINS YUAD-RELATED"/>
    <property type="match status" value="1"/>
</dbReference>
<dbReference type="InterPro" id="IPR005302">
    <property type="entry name" value="MoCF_Sase_C"/>
</dbReference>
<dbReference type="GO" id="GO:0003824">
    <property type="term" value="F:catalytic activity"/>
    <property type="evidence" value="ECO:0007669"/>
    <property type="project" value="InterPro"/>
</dbReference>
<protein>
    <submittedName>
        <fullName evidence="2">MOSC domain-containing protein</fullName>
    </submittedName>
</protein>
<dbReference type="AlphaFoldDB" id="K4LEA8"/>
<evidence type="ECO:0000259" key="1">
    <source>
        <dbReference type="PROSITE" id="PS51340"/>
    </source>
</evidence>
<reference evidence="2 3" key="1">
    <citation type="journal article" date="2012" name="BMC Genomics">
        <title>Genome-guided analysis of physiological and morphological traits of the fermentative acetate oxidizer Thermacetogenium phaeum.</title>
        <authorList>
            <person name="Oehler D."/>
            <person name="Poehlein A."/>
            <person name="Leimbach A."/>
            <person name="Muller N."/>
            <person name="Daniel R."/>
            <person name="Gottschalk G."/>
            <person name="Schink B."/>
        </authorList>
    </citation>
    <scope>NUCLEOTIDE SEQUENCE [LARGE SCALE GENOMIC DNA]</scope>
    <source>
        <strain evidence="3">ATCC BAA-254 / DSM 26808 / PB</strain>
    </source>
</reference>
<organism evidence="2 3">
    <name type="scientific">Thermacetogenium phaeum (strain ATCC BAA-254 / DSM 26808 / PB)</name>
    <dbReference type="NCBI Taxonomy" id="1089553"/>
    <lineage>
        <taxon>Bacteria</taxon>
        <taxon>Bacillati</taxon>
        <taxon>Bacillota</taxon>
        <taxon>Clostridia</taxon>
        <taxon>Thermoanaerobacterales</taxon>
        <taxon>Thermoanaerobacteraceae</taxon>
        <taxon>Thermacetogenium</taxon>
    </lineage>
</organism>
<name>K4LEA8_THEPS</name>
<dbReference type="Gene3D" id="2.40.33.20">
    <property type="entry name" value="PK beta-barrel domain-like"/>
    <property type="match status" value="1"/>
</dbReference>
<dbReference type="KEGG" id="tpz:Tph_c01640"/>
<dbReference type="GO" id="GO:0030151">
    <property type="term" value="F:molybdenum ion binding"/>
    <property type="evidence" value="ECO:0007669"/>
    <property type="project" value="InterPro"/>
</dbReference>
<dbReference type="EMBL" id="CP003732">
    <property type="protein sequence ID" value="AFV10412.1"/>
    <property type="molecule type" value="Genomic_DNA"/>
</dbReference>
<dbReference type="InterPro" id="IPR011037">
    <property type="entry name" value="Pyrv_Knase-like_insert_dom_sf"/>
</dbReference>
<dbReference type="Proteomes" id="UP000000467">
    <property type="component" value="Chromosome"/>
</dbReference>
<dbReference type="PROSITE" id="PS51340">
    <property type="entry name" value="MOSC"/>
    <property type="match status" value="1"/>
</dbReference>
<dbReference type="eggNOG" id="COG2258">
    <property type="taxonomic scope" value="Bacteria"/>
</dbReference>
<dbReference type="SUPFAM" id="SSF50800">
    <property type="entry name" value="PK beta-barrel domain-like"/>
    <property type="match status" value="1"/>
</dbReference>